<evidence type="ECO:0000313" key="2">
    <source>
        <dbReference type="Proteomes" id="UP001597011"/>
    </source>
</evidence>
<dbReference type="EMBL" id="JBHTIB010000037">
    <property type="protein sequence ID" value="MFD0837392.1"/>
    <property type="molecule type" value="Genomic_DNA"/>
</dbReference>
<organism evidence="1 2">
    <name type="scientific">Mariniflexile aquimaris</name>
    <dbReference type="NCBI Taxonomy" id="881009"/>
    <lineage>
        <taxon>Bacteria</taxon>
        <taxon>Pseudomonadati</taxon>
        <taxon>Bacteroidota</taxon>
        <taxon>Flavobacteriia</taxon>
        <taxon>Flavobacteriales</taxon>
        <taxon>Flavobacteriaceae</taxon>
        <taxon>Mariniflexile</taxon>
    </lineage>
</organism>
<dbReference type="InterPro" id="IPR011990">
    <property type="entry name" value="TPR-like_helical_dom_sf"/>
</dbReference>
<gene>
    <name evidence="1" type="ORF">ACFQ0I_16555</name>
</gene>
<dbReference type="Proteomes" id="UP001597011">
    <property type="component" value="Unassembled WGS sequence"/>
</dbReference>
<sequence length="201" mass="23519">MNKTLLILILIFSVISCNKNEKSKELTKQAMVVFTDYNLDNKTRIDSSLTLLNLAIELDKNNFKAYENKYGLLSQKKDIDGMFSCINKMVELRPNQPYWKLTKGFVYDLKKDSVNAFKLYTESVNQYKNLLKTDSSDFNLTLEFAGALKLVNENKSADSVLKQMQLDYKSEHQMQILDYYIKNDTLTRKEVIENWKNYTIE</sequence>
<name>A0ABW3BXD5_9FLAO</name>
<proteinExistence type="predicted"/>
<comment type="caution">
    <text evidence="1">The sequence shown here is derived from an EMBL/GenBank/DDBJ whole genome shotgun (WGS) entry which is preliminary data.</text>
</comment>
<protein>
    <submittedName>
        <fullName evidence="1">Tetratricopeptide repeat protein</fullName>
    </submittedName>
</protein>
<dbReference type="Gene3D" id="1.25.40.10">
    <property type="entry name" value="Tetratricopeptide repeat domain"/>
    <property type="match status" value="1"/>
</dbReference>
<reference evidence="2" key="1">
    <citation type="journal article" date="2019" name="Int. J. Syst. Evol. Microbiol.">
        <title>The Global Catalogue of Microorganisms (GCM) 10K type strain sequencing project: providing services to taxonomists for standard genome sequencing and annotation.</title>
        <authorList>
            <consortium name="The Broad Institute Genomics Platform"/>
            <consortium name="The Broad Institute Genome Sequencing Center for Infectious Disease"/>
            <person name="Wu L."/>
            <person name="Ma J."/>
        </authorList>
    </citation>
    <scope>NUCLEOTIDE SEQUENCE [LARGE SCALE GENOMIC DNA]</scope>
    <source>
        <strain evidence="2">CCUG 60529</strain>
    </source>
</reference>
<dbReference type="SUPFAM" id="SSF48452">
    <property type="entry name" value="TPR-like"/>
    <property type="match status" value="1"/>
</dbReference>
<dbReference type="PROSITE" id="PS51257">
    <property type="entry name" value="PROKAR_LIPOPROTEIN"/>
    <property type="match status" value="1"/>
</dbReference>
<evidence type="ECO:0000313" key="1">
    <source>
        <dbReference type="EMBL" id="MFD0837392.1"/>
    </source>
</evidence>
<dbReference type="RefSeq" id="WP_379944088.1">
    <property type="nucleotide sequence ID" value="NZ_JBHTIB010000037.1"/>
</dbReference>
<keyword evidence="2" id="KW-1185">Reference proteome</keyword>
<accession>A0ABW3BXD5</accession>